<keyword evidence="5 6" id="KW-0143">Chaperone</keyword>
<dbReference type="GO" id="GO:0008233">
    <property type="term" value="F:peptidase activity"/>
    <property type="evidence" value="ECO:0007669"/>
    <property type="project" value="UniProtKB-KW"/>
</dbReference>
<dbReference type="Gene3D" id="3.40.50.300">
    <property type="entry name" value="P-loop containing nucleotide triphosphate hydrolases"/>
    <property type="match status" value="2"/>
</dbReference>
<dbReference type="SMART" id="SM01086">
    <property type="entry name" value="ClpB_D2-small"/>
    <property type="match status" value="1"/>
</dbReference>
<dbReference type="GO" id="GO:0006508">
    <property type="term" value="P:proteolysis"/>
    <property type="evidence" value="ECO:0007669"/>
    <property type="project" value="UniProtKB-KW"/>
</dbReference>
<dbReference type="InterPro" id="IPR003593">
    <property type="entry name" value="AAA+_ATPase"/>
</dbReference>
<feature type="binding site" evidence="6">
    <location>
        <position position="18"/>
    </location>
    <ligand>
        <name>ATP</name>
        <dbReference type="ChEBI" id="CHEBI:30616"/>
    </ligand>
</feature>
<evidence type="ECO:0000256" key="5">
    <source>
        <dbReference type="ARBA" id="ARBA00023186"/>
    </source>
</evidence>
<keyword evidence="2 6" id="KW-0963">Cytoplasm</keyword>
<feature type="binding site" evidence="6">
    <location>
        <begin position="60"/>
        <end position="65"/>
    </location>
    <ligand>
        <name>ATP</name>
        <dbReference type="ChEBI" id="CHEBI:30616"/>
    </ligand>
</feature>
<accession>A0ABW4K0Z3</accession>
<evidence type="ECO:0000259" key="7">
    <source>
        <dbReference type="SMART" id="SM00382"/>
    </source>
</evidence>
<comment type="subunit">
    <text evidence="6">A double ring-shaped homohexamer of HslV is capped on each side by a ring-shaped HslU homohexamer. The assembly of the HslU/HslV complex is dependent on binding of ATP.</text>
</comment>
<dbReference type="NCBIfam" id="NF003544">
    <property type="entry name" value="PRK05201.1"/>
    <property type="match status" value="1"/>
</dbReference>
<gene>
    <name evidence="6 9" type="primary">hslU</name>
    <name evidence="9" type="ORF">ACFSC7_16375</name>
</gene>
<feature type="domain" description="AAA+ ATPase" evidence="7">
    <location>
        <begin position="49"/>
        <end position="307"/>
    </location>
</feature>
<evidence type="ECO:0000256" key="4">
    <source>
        <dbReference type="ARBA" id="ARBA00022840"/>
    </source>
</evidence>
<dbReference type="Pfam" id="PF07728">
    <property type="entry name" value="AAA_5"/>
    <property type="match status" value="1"/>
</dbReference>
<dbReference type="Pfam" id="PF07724">
    <property type="entry name" value="AAA_2"/>
    <property type="match status" value="1"/>
</dbReference>
<proteinExistence type="inferred from homology"/>
<dbReference type="NCBIfam" id="TIGR00390">
    <property type="entry name" value="hslU"/>
    <property type="match status" value="1"/>
</dbReference>
<name>A0ABW4K0Z3_9HYPH</name>
<dbReference type="InterPro" id="IPR019489">
    <property type="entry name" value="Clp_ATPase_C"/>
</dbReference>
<organism evidence="9 10">
    <name type="scientific">Roseibium aestuarii</name>
    <dbReference type="NCBI Taxonomy" id="2600299"/>
    <lineage>
        <taxon>Bacteria</taxon>
        <taxon>Pseudomonadati</taxon>
        <taxon>Pseudomonadota</taxon>
        <taxon>Alphaproteobacteria</taxon>
        <taxon>Hyphomicrobiales</taxon>
        <taxon>Stappiaceae</taxon>
        <taxon>Roseibium</taxon>
    </lineage>
</organism>
<keyword evidence="3 6" id="KW-0547">Nucleotide-binding</keyword>
<feature type="domain" description="Clp ATPase C-terminal" evidence="8">
    <location>
        <begin position="326"/>
        <end position="420"/>
    </location>
</feature>
<evidence type="ECO:0000313" key="10">
    <source>
        <dbReference type="Proteomes" id="UP001597327"/>
    </source>
</evidence>
<evidence type="ECO:0000256" key="1">
    <source>
        <dbReference type="ARBA" id="ARBA00009771"/>
    </source>
</evidence>
<evidence type="ECO:0000256" key="3">
    <source>
        <dbReference type="ARBA" id="ARBA00022741"/>
    </source>
</evidence>
<dbReference type="SUPFAM" id="SSF52540">
    <property type="entry name" value="P-loop containing nucleoside triphosphate hydrolases"/>
    <property type="match status" value="1"/>
</dbReference>
<evidence type="ECO:0000259" key="8">
    <source>
        <dbReference type="SMART" id="SM01086"/>
    </source>
</evidence>
<keyword evidence="10" id="KW-1185">Reference proteome</keyword>
<dbReference type="Proteomes" id="UP001597327">
    <property type="component" value="Unassembled WGS sequence"/>
</dbReference>
<dbReference type="InterPro" id="IPR003959">
    <property type="entry name" value="ATPase_AAA_core"/>
</dbReference>
<comment type="caution">
    <text evidence="9">The sequence shown here is derived from an EMBL/GenBank/DDBJ whole genome shotgun (WGS) entry which is preliminary data.</text>
</comment>
<dbReference type="RefSeq" id="WP_149893918.1">
    <property type="nucleotide sequence ID" value="NZ_JBHUFA010000014.1"/>
</dbReference>
<protein>
    <recommendedName>
        <fullName evidence="6">ATP-dependent protease ATPase subunit HslU</fullName>
    </recommendedName>
    <alternativeName>
        <fullName evidence="6">Unfoldase HslU</fullName>
    </alternativeName>
</protein>
<dbReference type="CDD" id="cd19498">
    <property type="entry name" value="RecA-like_HslU"/>
    <property type="match status" value="1"/>
</dbReference>
<dbReference type="InterPro" id="IPR004491">
    <property type="entry name" value="HslU"/>
</dbReference>
<reference evidence="10" key="1">
    <citation type="journal article" date="2019" name="Int. J. Syst. Evol. Microbiol.">
        <title>The Global Catalogue of Microorganisms (GCM) 10K type strain sequencing project: providing services to taxonomists for standard genome sequencing and annotation.</title>
        <authorList>
            <consortium name="The Broad Institute Genomics Platform"/>
            <consortium name="The Broad Institute Genome Sequencing Center for Infectious Disease"/>
            <person name="Wu L."/>
            <person name="Ma J."/>
        </authorList>
    </citation>
    <scope>NUCLEOTIDE SEQUENCE [LARGE SCALE GENOMIC DNA]</scope>
    <source>
        <strain evidence="10">JCM 3369</strain>
    </source>
</reference>
<comment type="function">
    <text evidence="6">ATPase subunit of a proteasome-like degradation complex; this subunit has chaperone activity. The binding of ATP and its subsequent hydrolysis by HslU are essential for unfolding of protein substrates subsequently hydrolyzed by HslV. HslU recognizes the N-terminal part of its protein substrates and unfolds these before they are guided to HslV for hydrolysis.</text>
</comment>
<dbReference type="HAMAP" id="MF_00249">
    <property type="entry name" value="HslU"/>
    <property type="match status" value="1"/>
</dbReference>
<dbReference type="SMART" id="SM00382">
    <property type="entry name" value="AAA"/>
    <property type="match status" value="1"/>
</dbReference>
<keyword evidence="9" id="KW-0378">Hydrolase</keyword>
<keyword evidence="9" id="KW-0645">Protease</keyword>
<feature type="binding site" evidence="6">
    <location>
        <position position="312"/>
    </location>
    <ligand>
        <name>ATP</name>
        <dbReference type="ChEBI" id="CHEBI:30616"/>
    </ligand>
</feature>
<comment type="subcellular location">
    <subcellularLocation>
        <location evidence="6">Cytoplasm</location>
    </subcellularLocation>
</comment>
<dbReference type="InterPro" id="IPR011704">
    <property type="entry name" value="ATPase_dyneun-rel_AAA"/>
</dbReference>
<sequence>MTDFSPREIVSELDRYIVGQKDAKRAVAIALRNRWRRQQLEGQMREEVLPKNILMIGPTGVGKTEISRRLARLANAPFAKVEATKFTEVGYVGRDVEQIIRDLVEAGISMVRSQQREAVKAKAHLQAEERVLDALVGKTASPATRDSFRKKLRDGEMNDKEIEIEVRAQASMPSFDMPGMPGGSIGVMNMSDLLGKAFGGQTKTKRVTVKDSYALLIDQESDKLLDDDKIIQEAISRVENAGIVFLDEIDKICAREGRSGADVSREGVQRDLLPLIEGTVVSTKHGPVKTDHILFIASGAFHVAKPSDLLPELQGRLPIRVELKPLTKEDFKAILTEPEASLIKQYVALLKTEEVELVFTDDAIEEIASVAVDLNSTIENIGARRLQTVMERILDEISFVAPDKPGEVVTIDAAHVRENIGELAKNVDLSRFIL</sequence>
<comment type="similarity">
    <text evidence="1 6">Belongs to the ClpX chaperone family. HslU subfamily.</text>
</comment>
<evidence type="ECO:0000313" key="9">
    <source>
        <dbReference type="EMBL" id="MFD1697096.1"/>
    </source>
</evidence>
<evidence type="ECO:0000256" key="6">
    <source>
        <dbReference type="HAMAP-Rule" id="MF_00249"/>
    </source>
</evidence>
<dbReference type="InterPro" id="IPR050052">
    <property type="entry name" value="ATP-dep_Clp_protease_ClpX"/>
</dbReference>
<dbReference type="PANTHER" id="PTHR48102:SF3">
    <property type="entry name" value="ATP-DEPENDENT PROTEASE ATPASE SUBUNIT HSLU"/>
    <property type="match status" value="1"/>
</dbReference>
<keyword evidence="4 6" id="KW-0067">ATP-binding</keyword>
<evidence type="ECO:0000256" key="2">
    <source>
        <dbReference type="ARBA" id="ARBA00022490"/>
    </source>
</evidence>
<dbReference type="Gene3D" id="1.10.8.60">
    <property type="match status" value="1"/>
</dbReference>
<dbReference type="EMBL" id="JBHUFA010000014">
    <property type="protein sequence ID" value="MFD1697096.1"/>
    <property type="molecule type" value="Genomic_DNA"/>
</dbReference>
<dbReference type="InterPro" id="IPR027417">
    <property type="entry name" value="P-loop_NTPase"/>
</dbReference>
<dbReference type="PANTHER" id="PTHR48102">
    <property type="entry name" value="ATP-DEPENDENT CLP PROTEASE ATP-BINDING SUBUNIT CLPX-LIKE, MITOCHONDRIAL-RELATED"/>
    <property type="match status" value="1"/>
</dbReference>
<feature type="binding site" evidence="6">
    <location>
        <position position="247"/>
    </location>
    <ligand>
        <name>ATP</name>
        <dbReference type="ChEBI" id="CHEBI:30616"/>
    </ligand>
</feature>
<feature type="binding site" evidence="6">
    <location>
        <position position="384"/>
    </location>
    <ligand>
        <name>ATP</name>
        <dbReference type="ChEBI" id="CHEBI:30616"/>
    </ligand>
</feature>